<dbReference type="EMBL" id="CAJNBL010000044">
    <property type="protein sequence ID" value="CAE6740510.1"/>
    <property type="molecule type" value="Genomic_DNA"/>
</dbReference>
<proteinExistence type="predicted"/>
<comment type="caution">
    <text evidence="1">The sequence shown here is derived from an EMBL/GenBank/DDBJ whole genome shotgun (WGS) entry which is preliminary data.</text>
</comment>
<keyword evidence="2" id="KW-1185">Reference proteome</keyword>
<protein>
    <submittedName>
        <fullName evidence="1">Uncharacterized protein</fullName>
    </submittedName>
</protein>
<dbReference type="AlphaFoldDB" id="A0A916BE13"/>
<reference evidence="1" key="1">
    <citation type="submission" date="2021-02" db="EMBL/GenBank/DDBJ databases">
        <authorList>
            <person name="Han P."/>
        </authorList>
    </citation>
    <scope>NUCLEOTIDE SEQUENCE</scope>
    <source>
        <strain evidence="1">Candidatus Nitrotoga sp. ZN8</strain>
    </source>
</reference>
<accession>A0A916BE13</accession>
<dbReference type="Proteomes" id="UP000675882">
    <property type="component" value="Unassembled WGS sequence"/>
</dbReference>
<evidence type="ECO:0000313" key="1">
    <source>
        <dbReference type="EMBL" id="CAE6740510.1"/>
    </source>
</evidence>
<evidence type="ECO:0000313" key="2">
    <source>
        <dbReference type="Proteomes" id="UP000675882"/>
    </source>
</evidence>
<sequence length="63" mass="7717">MEQTNWSRLYIGKEIYPNIRLLVHEIMLIPKGKSWHHLHDVLFVSDKNGKFWLYCVWMFRKLG</sequence>
<name>A0A916BE13_9PROT</name>
<gene>
    <name evidence="1" type="ORF">NTGZN8_90073</name>
</gene>
<organism evidence="1 2">
    <name type="scientific">Candidatus Nitrotoga fabula</name>
    <dbReference type="NCBI Taxonomy" id="2182327"/>
    <lineage>
        <taxon>Bacteria</taxon>
        <taxon>Pseudomonadati</taxon>
        <taxon>Pseudomonadota</taxon>
        <taxon>Betaproteobacteria</taxon>
        <taxon>Nitrosomonadales</taxon>
        <taxon>Gallionellaceae</taxon>
        <taxon>Candidatus Nitrotoga</taxon>
    </lineage>
</organism>